<sequence length="263" mass="30522">MSDLSDTDLYGFCIPEKETVFPHLRGEIPGFGNQIPRFEQWQEHHVLDKSAGGGKGRSYDLAIYNIVKYFQLCMENNPNMIDSLFTPRTCVLHSTEVGNMVRENRRLFLHKGAWHKFKGYAYSQVHKMNSKDAPVGKRQELVAQFGYDVKYAYHVIRLLDEVEQILTEGDIDLQRNREQLKSIRRGEWTQEDILKHFERKERDLETLYTNSKLPHAPDEAQIKQLLLNCLEHHYGNLSDCVVNVDAAADALRRIRAIVEQAGY</sequence>
<dbReference type="InterPro" id="IPR018775">
    <property type="entry name" value="RlaP"/>
</dbReference>
<dbReference type="KEGG" id="ccot:CCAX7_000760"/>
<dbReference type="EMBL" id="AP025739">
    <property type="protein sequence ID" value="BDI28025.1"/>
    <property type="molecule type" value="Genomic_DNA"/>
</dbReference>
<dbReference type="Pfam" id="PF10127">
    <property type="entry name" value="RlaP"/>
    <property type="match status" value="1"/>
</dbReference>
<evidence type="ECO:0000313" key="1">
    <source>
        <dbReference type="EMBL" id="BDI28025.1"/>
    </source>
</evidence>
<gene>
    <name evidence="1" type="ORF">CCAX7_000760</name>
</gene>
<keyword evidence="2" id="KW-1185">Reference proteome</keyword>
<accession>A0A402CR89</accession>
<organism evidence="1 2">
    <name type="scientific">Capsulimonas corticalis</name>
    <dbReference type="NCBI Taxonomy" id="2219043"/>
    <lineage>
        <taxon>Bacteria</taxon>
        <taxon>Bacillati</taxon>
        <taxon>Armatimonadota</taxon>
        <taxon>Armatimonadia</taxon>
        <taxon>Capsulimonadales</taxon>
        <taxon>Capsulimonadaceae</taxon>
        <taxon>Capsulimonas</taxon>
    </lineage>
</organism>
<dbReference type="AlphaFoldDB" id="A0A402CR89"/>
<protein>
    <submittedName>
        <fullName evidence="1">Uncharacterized protein</fullName>
    </submittedName>
</protein>
<reference evidence="1 2" key="1">
    <citation type="journal article" date="2019" name="Int. J. Syst. Evol. Microbiol.">
        <title>Capsulimonas corticalis gen. nov., sp. nov., an aerobic capsulated bacterium, of a novel bacterial order, Capsulimonadales ord. nov., of the class Armatimonadia of the phylum Armatimonadetes.</title>
        <authorList>
            <person name="Li J."/>
            <person name="Kudo C."/>
            <person name="Tonouchi A."/>
        </authorList>
    </citation>
    <scope>NUCLEOTIDE SEQUENCE [LARGE SCALE GENOMIC DNA]</scope>
    <source>
        <strain evidence="1 2">AX-7</strain>
    </source>
</reference>
<dbReference type="PANTHER" id="PTHR34817">
    <property type="entry name" value="NUCLEOTIDYLTRANSFERASE"/>
    <property type="match status" value="1"/>
</dbReference>
<proteinExistence type="predicted"/>
<name>A0A402CR89_9BACT</name>
<dbReference type="PANTHER" id="PTHR34817:SF1">
    <property type="entry name" value="NUCLEOTIDYLTRANSFERASE"/>
    <property type="match status" value="1"/>
</dbReference>
<dbReference type="RefSeq" id="WP_218025505.1">
    <property type="nucleotide sequence ID" value="NZ_AP025739.1"/>
</dbReference>
<dbReference type="Proteomes" id="UP000287394">
    <property type="component" value="Chromosome"/>
</dbReference>
<evidence type="ECO:0000313" key="2">
    <source>
        <dbReference type="Proteomes" id="UP000287394"/>
    </source>
</evidence>